<sequence length="349" mass="37799">MLSLVLLAIAGAAAARSILTSGSLDYSIPTRQAGSLPSSFKWSSSGALVGPKSDSRNIKGIKDPSIVYYNNRYHVSASTAVSSGYNMVYFNFTDFNNANSAPFYYLDQSAIGTGYRAAPQVFYFEPQKLWYPVYQNGNAAFSTNKDISNPAGWTAPKTFYSGTPKTIQDNLSGGYWVDMWVICDASNCHLFSSDDNGRLYRSQTPVSSFPSGMNEPVIAMQDSNKNNLFEASNVYAVGNGKYLLIVECIGSTGRYFRSWTASSLAGPWTALAATESNPFAGAANVAFSGTAWTKSISHGEIVRTQVDQTLTISPCNVRYLYQGLDPSASGDYNSLPWKLGLLTQTNSAC</sequence>
<protein>
    <recommendedName>
        <fullName evidence="8">Alpha-L-arabinofuranosidase</fullName>
        <ecNumber evidence="8">3.2.1.55</ecNumber>
    </recommendedName>
</protein>
<dbReference type="AlphaFoldDB" id="A0A6A6IG27"/>
<evidence type="ECO:0000256" key="6">
    <source>
        <dbReference type="ARBA" id="ARBA00022801"/>
    </source>
</evidence>
<dbReference type="PANTHER" id="PTHR40631:SF2">
    <property type="entry name" value="ALPHA-L-ARABINOFURANOSIDASE"/>
    <property type="match status" value="1"/>
</dbReference>
<keyword evidence="6 8" id="KW-0378">Hydrolase</keyword>
<dbReference type="InterPro" id="IPR005193">
    <property type="entry name" value="GH62_arabinosidase"/>
</dbReference>
<proteinExistence type="inferred from homology"/>
<dbReference type="EMBL" id="ML987195">
    <property type="protein sequence ID" value="KAF2249159.1"/>
    <property type="molecule type" value="Genomic_DNA"/>
</dbReference>
<dbReference type="GO" id="GO:0046373">
    <property type="term" value="P:L-arabinose metabolic process"/>
    <property type="evidence" value="ECO:0007669"/>
    <property type="project" value="UniProtKB-UniRule"/>
</dbReference>
<keyword evidence="11" id="KW-1185">Reference proteome</keyword>
<evidence type="ECO:0000256" key="8">
    <source>
        <dbReference type="RuleBase" id="RU368117"/>
    </source>
</evidence>
<organism evidence="10 11">
    <name type="scientific">Trematosphaeria pertusa</name>
    <dbReference type="NCBI Taxonomy" id="390896"/>
    <lineage>
        <taxon>Eukaryota</taxon>
        <taxon>Fungi</taxon>
        <taxon>Dikarya</taxon>
        <taxon>Ascomycota</taxon>
        <taxon>Pezizomycotina</taxon>
        <taxon>Dothideomycetes</taxon>
        <taxon>Pleosporomycetidae</taxon>
        <taxon>Pleosporales</taxon>
        <taxon>Massarineae</taxon>
        <taxon>Trematosphaeriaceae</taxon>
        <taxon>Trematosphaeria</taxon>
    </lineage>
</organism>
<dbReference type="Proteomes" id="UP000800094">
    <property type="component" value="Unassembled WGS sequence"/>
</dbReference>
<feature type="signal peptide" evidence="9">
    <location>
        <begin position="1"/>
        <end position="15"/>
    </location>
</feature>
<keyword evidence="5 8" id="KW-0732">Signal</keyword>
<evidence type="ECO:0000256" key="2">
    <source>
        <dbReference type="ARBA" id="ARBA00004613"/>
    </source>
</evidence>
<reference evidence="10" key="1">
    <citation type="journal article" date="2020" name="Stud. Mycol.">
        <title>101 Dothideomycetes genomes: a test case for predicting lifestyles and emergence of pathogens.</title>
        <authorList>
            <person name="Haridas S."/>
            <person name="Albert R."/>
            <person name="Binder M."/>
            <person name="Bloem J."/>
            <person name="Labutti K."/>
            <person name="Salamov A."/>
            <person name="Andreopoulos B."/>
            <person name="Baker S."/>
            <person name="Barry K."/>
            <person name="Bills G."/>
            <person name="Bluhm B."/>
            <person name="Cannon C."/>
            <person name="Castanera R."/>
            <person name="Culley D."/>
            <person name="Daum C."/>
            <person name="Ezra D."/>
            <person name="Gonzalez J."/>
            <person name="Henrissat B."/>
            <person name="Kuo A."/>
            <person name="Liang C."/>
            <person name="Lipzen A."/>
            <person name="Lutzoni F."/>
            <person name="Magnuson J."/>
            <person name="Mondo S."/>
            <person name="Nolan M."/>
            <person name="Ohm R."/>
            <person name="Pangilinan J."/>
            <person name="Park H.-J."/>
            <person name="Ramirez L."/>
            <person name="Alfaro M."/>
            <person name="Sun H."/>
            <person name="Tritt A."/>
            <person name="Yoshinaga Y."/>
            <person name="Zwiers L.-H."/>
            <person name="Turgeon B."/>
            <person name="Goodwin S."/>
            <person name="Spatafora J."/>
            <person name="Crous P."/>
            <person name="Grigoriev I."/>
        </authorList>
    </citation>
    <scope>NUCLEOTIDE SEQUENCE</scope>
    <source>
        <strain evidence="10">CBS 122368</strain>
    </source>
</reference>
<keyword evidence="7 8" id="KW-0326">Glycosidase</keyword>
<comment type="catalytic activity">
    <reaction evidence="1 8">
        <text>Hydrolysis of terminal non-reducing alpha-L-arabinofuranoside residues in alpha-L-arabinosides.</text>
        <dbReference type="EC" id="3.2.1.55"/>
    </reaction>
</comment>
<evidence type="ECO:0000313" key="11">
    <source>
        <dbReference type="Proteomes" id="UP000800094"/>
    </source>
</evidence>
<evidence type="ECO:0000256" key="4">
    <source>
        <dbReference type="ARBA" id="ARBA00022525"/>
    </source>
</evidence>
<dbReference type="InterPro" id="IPR023296">
    <property type="entry name" value="Glyco_hydro_beta-prop_sf"/>
</dbReference>
<dbReference type="GeneID" id="54582350"/>
<comment type="similarity">
    <text evidence="3 8">Belongs to the glycosyl hydrolase 62 family.</text>
</comment>
<comment type="subcellular location">
    <subcellularLocation>
        <location evidence="2 8">Secreted</location>
    </subcellularLocation>
</comment>
<dbReference type="GO" id="GO:0046556">
    <property type="term" value="F:alpha-L-arabinofuranosidase activity"/>
    <property type="evidence" value="ECO:0007669"/>
    <property type="project" value="UniProtKB-UniRule"/>
</dbReference>
<feature type="chain" id="PRO_5025423071" description="Alpha-L-arabinofuranosidase" evidence="9">
    <location>
        <begin position="16"/>
        <end position="349"/>
    </location>
</feature>
<comment type="function">
    <text evidence="8">Alpha-L-arabinofuranosidase involved in the hydrolysis of xylan, a major structural heterogeneous polysaccharide found in plant biomass representing the second most abundant polysaccharide in the biosphere, after cellulose.</text>
</comment>
<accession>A0A6A6IG27</accession>
<dbReference type="GO" id="GO:0045493">
    <property type="term" value="P:xylan catabolic process"/>
    <property type="evidence" value="ECO:0007669"/>
    <property type="project" value="UniProtKB-UniRule"/>
</dbReference>
<name>A0A6A6IG27_9PLEO</name>
<dbReference type="Pfam" id="PF03664">
    <property type="entry name" value="Glyco_hydro_62"/>
    <property type="match status" value="1"/>
</dbReference>
<dbReference type="PANTHER" id="PTHR40631">
    <property type="entry name" value="ALPHA-L-ARABINOFURANOSIDASE AXHA-2-RELATED"/>
    <property type="match status" value="1"/>
</dbReference>
<dbReference type="OrthoDB" id="3156236at2759"/>
<evidence type="ECO:0000256" key="7">
    <source>
        <dbReference type="ARBA" id="ARBA00023295"/>
    </source>
</evidence>
<evidence type="ECO:0000313" key="10">
    <source>
        <dbReference type="EMBL" id="KAF2249159.1"/>
    </source>
</evidence>
<evidence type="ECO:0000256" key="9">
    <source>
        <dbReference type="SAM" id="SignalP"/>
    </source>
</evidence>
<evidence type="ECO:0000256" key="5">
    <source>
        <dbReference type="ARBA" id="ARBA00022729"/>
    </source>
</evidence>
<evidence type="ECO:0000256" key="1">
    <source>
        <dbReference type="ARBA" id="ARBA00001462"/>
    </source>
</evidence>
<dbReference type="CDD" id="cd08987">
    <property type="entry name" value="GH62"/>
    <property type="match status" value="1"/>
</dbReference>
<dbReference type="RefSeq" id="XP_033684163.1">
    <property type="nucleotide sequence ID" value="XM_033829020.1"/>
</dbReference>
<gene>
    <name evidence="10" type="ORF">BU26DRAFT_519319</name>
</gene>
<keyword evidence="4 8" id="KW-0964">Secreted</keyword>
<dbReference type="SUPFAM" id="SSF75005">
    <property type="entry name" value="Arabinanase/levansucrase/invertase"/>
    <property type="match status" value="1"/>
</dbReference>
<evidence type="ECO:0000256" key="3">
    <source>
        <dbReference type="ARBA" id="ARBA00007396"/>
    </source>
</evidence>
<dbReference type="GO" id="GO:0005576">
    <property type="term" value="C:extracellular region"/>
    <property type="evidence" value="ECO:0007669"/>
    <property type="project" value="UniProtKB-SubCell"/>
</dbReference>
<dbReference type="EC" id="3.2.1.55" evidence="8"/>
<dbReference type="Gene3D" id="2.115.10.20">
    <property type="entry name" value="Glycosyl hydrolase domain, family 43"/>
    <property type="match status" value="1"/>
</dbReference>